<evidence type="ECO:0000313" key="2">
    <source>
        <dbReference type="Proteomes" id="UP000621500"/>
    </source>
</evidence>
<dbReference type="Gene3D" id="3.40.630.30">
    <property type="match status" value="1"/>
</dbReference>
<dbReference type="InterPro" id="IPR038764">
    <property type="entry name" value="GNAT_N_AcTrfase_prd"/>
</dbReference>
<evidence type="ECO:0008006" key="3">
    <source>
        <dbReference type="Google" id="ProtNLM"/>
    </source>
</evidence>
<gene>
    <name evidence="1" type="ORF">Pma05_60220</name>
</gene>
<protein>
    <recommendedName>
        <fullName evidence="3">GNAT family N-acetyltransferase</fullName>
    </recommendedName>
</protein>
<dbReference type="RefSeq" id="WP_239313350.1">
    <property type="nucleotide sequence ID" value="NZ_BAAAZQ010000014.1"/>
</dbReference>
<sequence length="293" mass="31525">MSRDLGASHDPGQLAAARLTATRAATRAGVRVRPLVSLADTVACERLLEEVWRSPAGHLPLAADVIRSLVDAGSLVAGAFETADPGRLVGACIGFWSPPGRLGLYSHIAGVRESVRGRDIGFALKLDQRAGALEQGATEISWTFDPLVARNAHFNLHKLGGGSHTYLVDHYGRMTDGLNGDDPTDRLMLRWELLAERVRRACDEGLPPDPGPPPPAMLAAEGDRPRHRAVDADRVLVAVPPNIEELRRRDPATARAWRSALRDVLGALLDAGARLVDFDRTAGGYVVDRGERG</sequence>
<accession>A0ABQ4EXR6</accession>
<dbReference type="PANTHER" id="PTHR41700">
    <property type="entry name" value="GCN5-RELATED N-ACETYLTRANSFERASE"/>
    <property type="match status" value="1"/>
</dbReference>
<comment type="caution">
    <text evidence="1">The sequence shown here is derived from an EMBL/GenBank/DDBJ whole genome shotgun (WGS) entry which is preliminary data.</text>
</comment>
<dbReference type="EMBL" id="BONX01000045">
    <property type="protein sequence ID" value="GIG99449.1"/>
    <property type="molecule type" value="Genomic_DNA"/>
</dbReference>
<proteinExistence type="predicted"/>
<keyword evidence="2" id="KW-1185">Reference proteome</keyword>
<organism evidence="1 2">
    <name type="scientific">Plantactinospora mayteni</name>
    <dbReference type="NCBI Taxonomy" id="566021"/>
    <lineage>
        <taxon>Bacteria</taxon>
        <taxon>Bacillati</taxon>
        <taxon>Actinomycetota</taxon>
        <taxon>Actinomycetes</taxon>
        <taxon>Micromonosporales</taxon>
        <taxon>Micromonosporaceae</taxon>
        <taxon>Plantactinospora</taxon>
    </lineage>
</organism>
<reference evidence="1 2" key="1">
    <citation type="submission" date="2021-01" db="EMBL/GenBank/DDBJ databases">
        <title>Whole genome shotgun sequence of Plantactinospora mayteni NBRC 109088.</title>
        <authorList>
            <person name="Komaki H."/>
            <person name="Tamura T."/>
        </authorList>
    </citation>
    <scope>NUCLEOTIDE SEQUENCE [LARGE SCALE GENOMIC DNA]</scope>
    <source>
        <strain evidence="1 2">NBRC 109088</strain>
    </source>
</reference>
<dbReference type="PANTHER" id="PTHR41700:SF1">
    <property type="entry name" value="N-ACETYLTRANSFERASE DOMAIN-CONTAINING PROTEIN"/>
    <property type="match status" value="1"/>
</dbReference>
<evidence type="ECO:0000313" key="1">
    <source>
        <dbReference type="EMBL" id="GIG99449.1"/>
    </source>
</evidence>
<dbReference type="SUPFAM" id="SSF55729">
    <property type="entry name" value="Acyl-CoA N-acyltransferases (Nat)"/>
    <property type="match status" value="1"/>
</dbReference>
<name>A0ABQ4EXR6_9ACTN</name>
<dbReference type="InterPro" id="IPR016181">
    <property type="entry name" value="Acyl_CoA_acyltransferase"/>
</dbReference>
<dbReference type="Proteomes" id="UP000621500">
    <property type="component" value="Unassembled WGS sequence"/>
</dbReference>